<evidence type="ECO:0000313" key="2">
    <source>
        <dbReference type="EMBL" id="AFY92386.1"/>
    </source>
</evidence>
<dbReference type="HOGENOM" id="CLU_1173766_0_0_3"/>
<protein>
    <submittedName>
        <fullName evidence="2">Uncharacterized protein</fullName>
    </submittedName>
</protein>
<keyword evidence="1" id="KW-0812">Transmembrane</keyword>
<keyword evidence="1" id="KW-0472">Membrane</keyword>
<feature type="transmembrane region" description="Helical" evidence="1">
    <location>
        <begin position="88"/>
        <end position="121"/>
    </location>
</feature>
<organism evidence="2 3">
    <name type="scientific">Chamaesiphon minutus (strain ATCC 27169 / PCC 6605)</name>
    <dbReference type="NCBI Taxonomy" id="1173020"/>
    <lineage>
        <taxon>Bacteria</taxon>
        <taxon>Bacillati</taxon>
        <taxon>Cyanobacteriota</taxon>
        <taxon>Cyanophyceae</taxon>
        <taxon>Gomontiellales</taxon>
        <taxon>Chamaesiphonaceae</taxon>
        <taxon>Chamaesiphon</taxon>
    </lineage>
</organism>
<dbReference type="OrthoDB" id="128040at2"/>
<dbReference type="EMBL" id="CP003600">
    <property type="protein sequence ID" value="AFY92386.1"/>
    <property type="molecule type" value="Genomic_DNA"/>
</dbReference>
<gene>
    <name evidence="2" type="ORF">Cha6605_1166</name>
</gene>
<sequence>MQVKRWRYFIRKTRQLNRNNFLKFLVQSEPGKPAIANGLRAALSLGIPMLIGQSIDQRESGLFVGLIAYFVNLANVAGSYQIKAKAMAIATLGIIILVFVGTLVASIPILAVVLTFLWGLASGFASLYGNTGANVGLVLEQLADAVEQEIIPPPLPDLDAMLRRIRSHLQALRTARMSELEIDSPGERLCQRGNTLTRQAVIDYSILDLEIDQLVRRLSAMHSAIVRLKLVDSIQN</sequence>
<evidence type="ECO:0000313" key="3">
    <source>
        <dbReference type="Proteomes" id="UP000010366"/>
    </source>
</evidence>
<dbReference type="STRING" id="1173020.Cha6605_1166"/>
<feature type="transmembrane region" description="Helical" evidence="1">
    <location>
        <begin position="62"/>
        <end position="82"/>
    </location>
</feature>
<dbReference type="RefSeq" id="WP_015158573.1">
    <property type="nucleotide sequence ID" value="NC_019697.1"/>
</dbReference>
<reference evidence="2 3" key="1">
    <citation type="submission" date="2012-05" db="EMBL/GenBank/DDBJ databases">
        <title>Finished chromosome of genome of Chamaesiphon sp. PCC 6605.</title>
        <authorList>
            <consortium name="US DOE Joint Genome Institute"/>
            <person name="Gugger M."/>
            <person name="Coursin T."/>
            <person name="Rippka R."/>
            <person name="Tandeau De Marsac N."/>
            <person name="Huntemann M."/>
            <person name="Wei C.-L."/>
            <person name="Han J."/>
            <person name="Detter J.C."/>
            <person name="Han C."/>
            <person name="Tapia R."/>
            <person name="Chen A."/>
            <person name="Kyrpides N."/>
            <person name="Mavromatis K."/>
            <person name="Markowitz V."/>
            <person name="Szeto E."/>
            <person name="Ivanova N."/>
            <person name="Pagani I."/>
            <person name="Pati A."/>
            <person name="Goodwin L."/>
            <person name="Nordberg H.P."/>
            <person name="Cantor M.N."/>
            <person name="Hua S.X."/>
            <person name="Woyke T."/>
            <person name="Kerfeld C.A."/>
        </authorList>
    </citation>
    <scope>NUCLEOTIDE SEQUENCE [LARGE SCALE GENOMIC DNA]</scope>
    <source>
        <strain evidence="3">ATCC 27169 / PCC 6605</strain>
    </source>
</reference>
<dbReference type="KEGG" id="cmp:Cha6605_1166"/>
<dbReference type="Proteomes" id="UP000010366">
    <property type="component" value="Chromosome"/>
</dbReference>
<accession>K9UD92</accession>
<proteinExistence type="predicted"/>
<keyword evidence="1" id="KW-1133">Transmembrane helix</keyword>
<name>K9UD92_CHAP6</name>
<keyword evidence="3" id="KW-1185">Reference proteome</keyword>
<dbReference type="AlphaFoldDB" id="K9UD92"/>
<evidence type="ECO:0000256" key="1">
    <source>
        <dbReference type="SAM" id="Phobius"/>
    </source>
</evidence>
<dbReference type="eggNOG" id="COG1289">
    <property type="taxonomic scope" value="Bacteria"/>
</dbReference>